<dbReference type="InterPro" id="IPR036390">
    <property type="entry name" value="WH_DNA-bd_sf"/>
</dbReference>
<sequence>MEIAEILKLNQDTVKEYLDKLKKKKVIKRFGPDKGGYWEILTE</sequence>
<evidence type="ECO:0008006" key="2">
    <source>
        <dbReference type="Google" id="ProtNLM"/>
    </source>
</evidence>
<proteinExistence type="predicted"/>
<protein>
    <recommendedName>
        <fullName evidence="2">HTH arsR-type domain-containing protein</fullName>
    </recommendedName>
</protein>
<dbReference type="AlphaFoldDB" id="A0A098E8J0"/>
<accession>A0A098E8J0</accession>
<organism evidence="1">
    <name type="scientific">groundwater metagenome</name>
    <dbReference type="NCBI Taxonomy" id="717931"/>
    <lineage>
        <taxon>unclassified sequences</taxon>
        <taxon>metagenomes</taxon>
        <taxon>ecological metagenomes</taxon>
    </lineage>
</organism>
<gene>
    <name evidence="1" type="ORF">MSIBF_A1730003</name>
</gene>
<dbReference type="SUPFAM" id="SSF46785">
    <property type="entry name" value="Winged helix' DNA-binding domain"/>
    <property type="match status" value="1"/>
</dbReference>
<dbReference type="EMBL" id="CCXY01000083">
    <property type="protein sequence ID" value="CEG11834.1"/>
    <property type="molecule type" value="Genomic_DNA"/>
</dbReference>
<name>A0A098E8J0_9ZZZZ</name>
<dbReference type="InterPro" id="IPR036388">
    <property type="entry name" value="WH-like_DNA-bd_sf"/>
</dbReference>
<evidence type="ECO:0000313" key="1">
    <source>
        <dbReference type="EMBL" id="CEG11834.1"/>
    </source>
</evidence>
<reference evidence="1" key="1">
    <citation type="submission" date="2014-09" db="EMBL/GenBank/DDBJ databases">
        <authorList>
            <person name="Probst J Alexander"/>
        </authorList>
    </citation>
    <scope>NUCLEOTIDE SEQUENCE</scope>
</reference>
<dbReference type="Gene3D" id="1.10.10.10">
    <property type="entry name" value="Winged helix-like DNA-binding domain superfamily/Winged helix DNA-binding domain"/>
    <property type="match status" value="1"/>
</dbReference>